<dbReference type="EMBL" id="VZSG01002206">
    <property type="protein sequence ID" value="NWX94387.1"/>
    <property type="molecule type" value="Genomic_DNA"/>
</dbReference>
<dbReference type="PANTHER" id="PTHR21436">
    <property type="entry name" value="COILED-COIL DOMAIN-CONTAINING PROTEIN 142"/>
    <property type="match status" value="1"/>
</dbReference>
<organism evidence="2 3">
    <name type="scientific">Nothoprocta pentlandii</name>
    <dbReference type="NCBI Taxonomy" id="2585814"/>
    <lineage>
        <taxon>Eukaryota</taxon>
        <taxon>Metazoa</taxon>
        <taxon>Chordata</taxon>
        <taxon>Craniata</taxon>
        <taxon>Vertebrata</taxon>
        <taxon>Euteleostomi</taxon>
        <taxon>Archelosauria</taxon>
        <taxon>Archosauria</taxon>
        <taxon>Dinosauria</taxon>
        <taxon>Saurischia</taxon>
        <taxon>Theropoda</taxon>
        <taxon>Coelurosauria</taxon>
        <taxon>Aves</taxon>
        <taxon>Palaeognathae</taxon>
        <taxon>Tinamiformes</taxon>
        <taxon>Tinamidae</taxon>
        <taxon>Nothoprocta</taxon>
    </lineage>
</organism>
<dbReference type="AlphaFoldDB" id="A0A7K7AEY5"/>
<comment type="caution">
    <text evidence="2">The sequence shown here is derived from an EMBL/GenBank/DDBJ whole genome shotgun (WGS) entry which is preliminary data.</text>
</comment>
<accession>A0A7K7AEY5</accession>
<sequence>AEAPAPGGAAVAAGPVQELARALAHGRCRVGRWRGRGPGSPSPCAPTAQVPPACEEELRRLCLRLLCCSVCAAWDQGFTRALGSALSDKCSAEAEAPQDGAAAAAQSRTARLLQQLYPALAFALRRLQ</sequence>
<feature type="non-terminal residue" evidence="2">
    <location>
        <position position="1"/>
    </location>
</feature>
<evidence type="ECO:0000313" key="3">
    <source>
        <dbReference type="Proteomes" id="UP000538817"/>
    </source>
</evidence>
<feature type="non-terminal residue" evidence="2">
    <location>
        <position position="128"/>
    </location>
</feature>
<evidence type="ECO:0000313" key="2">
    <source>
        <dbReference type="EMBL" id="NWX94387.1"/>
    </source>
</evidence>
<feature type="domain" description="Coiled-coil protein 142 C-terminal" evidence="1">
    <location>
        <begin position="48"/>
        <end position="128"/>
    </location>
</feature>
<dbReference type="InterPro" id="IPR026700">
    <property type="entry name" value="CCDC142"/>
</dbReference>
<dbReference type="PANTHER" id="PTHR21436:SF2">
    <property type="entry name" value="COILED-COIL DOMAIN-CONTAINING PROTEIN 142"/>
    <property type="match status" value="1"/>
</dbReference>
<keyword evidence="3" id="KW-1185">Reference proteome</keyword>
<reference evidence="2 3" key="1">
    <citation type="submission" date="2019-09" db="EMBL/GenBank/DDBJ databases">
        <title>Bird 10,000 Genomes (B10K) Project - Family phase.</title>
        <authorList>
            <person name="Zhang G."/>
        </authorList>
    </citation>
    <scope>NUCLEOTIDE SEQUENCE [LARGE SCALE GENOMIC DNA]</scope>
    <source>
        <strain evidence="2">B10K-MSB-04</strain>
    </source>
</reference>
<gene>
    <name evidence="2" type="primary">Ccdc142_1</name>
    <name evidence="2" type="ORF">NOTPEN_R14290</name>
</gene>
<name>A0A7K7AEY5_9AVES</name>
<dbReference type="InterPro" id="IPR055350">
    <property type="entry name" value="CCDC142_C"/>
</dbReference>
<protein>
    <submittedName>
        <fullName evidence="2">CC142 protein</fullName>
    </submittedName>
</protein>
<evidence type="ECO:0000259" key="1">
    <source>
        <dbReference type="Pfam" id="PF14923"/>
    </source>
</evidence>
<dbReference type="Pfam" id="PF14923">
    <property type="entry name" value="CCDC142"/>
    <property type="match status" value="1"/>
</dbReference>
<proteinExistence type="predicted"/>
<dbReference type="Proteomes" id="UP000538817">
    <property type="component" value="Unassembled WGS sequence"/>
</dbReference>